<dbReference type="PANTHER" id="PTHR35174">
    <property type="entry name" value="BLL7171 PROTEIN-RELATED"/>
    <property type="match status" value="1"/>
</dbReference>
<comment type="similarity">
    <text evidence="1">Belongs to the YciI family.</text>
</comment>
<dbReference type="SUPFAM" id="SSF54909">
    <property type="entry name" value="Dimeric alpha+beta barrel"/>
    <property type="match status" value="1"/>
</dbReference>
<feature type="domain" description="YCII-related" evidence="2">
    <location>
        <begin position="1"/>
        <end position="121"/>
    </location>
</feature>
<dbReference type="RefSeq" id="WP_091672427.1">
    <property type="nucleotide sequence ID" value="NZ_FOKG01000005.1"/>
</dbReference>
<dbReference type="EMBL" id="FOKG01000005">
    <property type="protein sequence ID" value="SFB14079.1"/>
    <property type="molecule type" value="Genomic_DNA"/>
</dbReference>
<dbReference type="PANTHER" id="PTHR35174:SF3">
    <property type="entry name" value="BLL7171 PROTEIN"/>
    <property type="match status" value="1"/>
</dbReference>
<evidence type="ECO:0000313" key="4">
    <source>
        <dbReference type="Proteomes" id="UP000243799"/>
    </source>
</evidence>
<dbReference type="InterPro" id="IPR005545">
    <property type="entry name" value="YCII"/>
</dbReference>
<dbReference type="Pfam" id="PF03795">
    <property type="entry name" value="YCII"/>
    <property type="match status" value="1"/>
</dbReference>
<sequence length="126" mass="13602">MKYLLLIYANPTTWQHPLFLHPQGGLSSDEAERLRARFHALLKEITESGELVGGEPLAAPALSRTVRKGAGAPAVTDGPFAETKEQLAGYFLLDCASLERATEIAARFPDAEQCAVEVRPLTVTGP</sequence>
<proteinExistence type="inferred from homology"/>
<organism evidence="3 4">
    <name type="scientific">Amycolatopsis marina</name>
    <dbReference type="NCBI Taxonomy" id="490629"/>
    <lineage>
        <taxon>Bacteria</taxon>
        <taxon>Bacillati</taxon>
        <taxon>Actinomycetota</taxon>
        <taxon>Actinomycetes</taxon>
        <taxon>Pseudonocardiales</taxon>
        <taxon>Pseudonocardiaceae</taxon>
        <taxon>Amycolatopsis</taxon>
    </lineage>
</organism>
<evidence type="ECO:0000256" key="1">
    <source>
        <dbReference type="ARBA" id="ARBA00007689"/>
    </source>
</evidence>
<dbReference type="OrthoDB" id="668782at2"/>
<accession>A0A1I0YL15</accession>
<name>A0A1I0YL15_9PSEU</name>
<dbReference type="AlphaFoldDB" id="A0A1I0YL15"/>
<protein>
    <submittedName>
        <fullName evidence="3">Uncharacterized conserved protein</fullName>
    </submittedName>
</protein>
<dbReference type="Gene3D" id="3.30.70.1060">
    <property type="entry name" value="Dimeric alpha+beta barrel"/>
    <property type="match status" value="1"/>
</dbReference>
<evidence type="ECO:0000259" key="2">
    <source>
        <dbReference type="Pfam" id="PF03795"/>
    </source>
</evidence>
<reference evidence="4" key="1">
    <citation type="submission" date="2016-10" db="EMBL/GenBank/DDBJ databases">
        <authorList>
            <person name="Varghese N."/>
            <person name="Submissions S."/>
        </authorList>
    </citation>
    <scope>NUCLEOTIDE SEQUENCE [LARGE SCALE GENOMIC DNA]</scope>
    <source>
        <strain evidence="4">CGMCC 4.3568</strain>
    </source>
</reference>
<dbReference type="InterPro" id="IPR011008">
    <property type="entry name" value="Dimeric_a/b-barrel"/>
</dbReference>
<dbReference type="STRING" id="490629.SAMN05216266_105178"/>
<evidence type="ECO:0000313" key="3">
    <source>
        <dbReference type="EMBL" id="SFB14079.1"/>
    </source>
</evidence>
<keyword evidence="4" id="KW-1185">Reference proteome</keyword>
<gene>
    <name evidence="3" type="ORF">SAMN05216266_105178</name>
</gene>
<dbReference type="Proteomes" id="UP000243799">
    <property type="component" value="Unassembled WGS sequence"/>
</dbReference>